<evidence type="ECO:0008006" key="3">
    <source>
        <dbReference type="Google" id="ProtNLM"/>
    </source>
</evidence>
<sequence>MDKFASLNIDNLVRLTKGELLSKPKISSVTNFATTTKEITLGSCYFTNDYSDALQALKLGAYAIICESKISLDDDEIALIKVDSIKRAKFRIMRYFVALKELKFVKVTPVMMEILENIKFDFSGVVLRSDFKQIINAPKKALVFSDEFDMDITKNFINLEPNLDIYPDILGSIFHTKILGQTLNLPEVFYPELHTLLNFLDTKEFKFRDFSSFSHFEPIFVDKFYRLKEFGTSYRAFIAESDEELFLRANKYLKAKFKQGILTFSPKTSSVKSDIKFKDLGQIKTDLDFRYALVLATKDEILEILSSKQDENLLF</sequence>
<dbReference type="RefSeq" id="WP_025803744.1">
    <property type="nucleotide sequence ID" value="NZ_CP053842.1"/>
</dbReference>
<dbReference type="AlphaFoldDB" id="A0A7M1LEL7"/>
<accession>A0A7M1LEL7</accession>
<organism evidence="1 2">
    <name type="scientific">Campylobacter corcagiensis</name>
    <dbReference type="NCBI Taxonomy" id="1448857"/>
    <lineage>
        <taxon>Bacteria</taxon>
        <taxon>Pseudomonadati</taxon>
        <taxon>Campylobacterota</taxon>
        <taxon>Epsilonproteobacteria</taxon>
        <taxon>Campylobacterales</taxon>
        <taxon>Campylobacteraceae</taxon>
        <taxon>Campylobacter</taxon>
    </lineage>
</organism>
<gene>
    <name evidence="1" type="ORF">IMC76_06650</name>
</gene>
<proteinExistence type="predicted"/>
<name>A0A7M1LEL7_9BACT</name>
<evidence type="ECO:0000313" key="2">
    <source>
        <dbReference type="Proteomes" id="UP000594749"/>
    </source>
</evidence>
<keyword evidence="2" id="KW-1185">Reference proteome</keyword>
<reference evidence="1 2" key="1">
    <citation type="submission" date="2020-10" db="EMBL/GenBank/DDBJ databases">
        <title>Campylobacter and Helicobacter PacBio genomes.</title>
        <authorList>
            <person name="Lane C."/>
        </authorList>
    </citation>
    <scope>NUCLEOTIDE SEQUENCE [LARGE SCALE GENOMIC DNA]</scope>
    <source>
        <strain evidence="1 2">2016D-0077</strain>
    </source>
</reference>
<dbReference type="OrthoDB" id="5360244at2"/>
<dbReference type="EMBL" id="CP063078">
    <property type="protein sequence ID" value="QOQ86890.1"/>
    <property type="molecule type" value="Genomic_DNA"/>
</dbReference>
<evidence type="ECO:0000313" key="1">
    <source>
        <dbReference type="EMBL" id="QOQ86890.1"/>
    </source>
</evidence>
<protein>
    <recommendedName>
        <fullName evidence="3">Ferrochelatase</fullName>
    </recommendedName>
</protein>
<dbReference type="Proteomes" id="UP000594749">
    <property type="component" value="Chromosome"/>
</dbReference>